<dbReference type="InterPro" id="IPR029063">
    <property type="entry name" value="SAM-dependent_MTases_sf"/>
</dbReference>
<keyword evidence="2" id="KW-0808">Transferase</keyword>
<name>A0A1I0L5W8_9ACTN</name>
<keyword evidence="2" id="KW-0489">Methyltransferase</keyword>
<proteinExistence type="predicted"/>
<dbReference type="InterPro" id="IPR013216">
    <property type="entry name" value="Methyltransf_11"/>
</dbReference>
<dbReference type="GO" id="GO:0008757">
    <property type="term" value="F:S-adenosylmethionine-dependent methyltransferase activity"/>
    <property type="evidence" value="ECO:0007669"/>
    <property type="project" value="InterPro"/>
</dbReference>
<keyword evidence="3" id="KW-1185">Reference proteome</keyword>
<dbReference type="Proteomes" id="UP000199361">
    <property type="component" value="Unassembled WGS sequence"/>
</dbReference>
<dbReference type="AlphaFoldDB" id="A0A1I0L5W8"/>
<dbReference type="Gene3D" id="3.40.50.150">
    <property type="entry name" value="Vaccinia Virus protein VP39"/>
    <property type="match status" value="1"/>
</dbReference>
<dbReference type="CDD" id="cd02440">
    <property type="entry name" value="AdoMet_MTases"/>
    <property type="match status" value="1"/>
</dbReference>
<evidence type="ECO:0000313" key="2">
    <source>
        <dbReference type="EMBL" id="SEU35221.1"/>
    </source>
</evidence>
<dbReference type="GO" id="GO:0032259">
    <property type="term" value="P:methylation"/>
    <property type="evidence" value="ECO:0007669"/>
    <property type="project" value="UniProtKB-KW"/>
</dbReference>
<sequence>MLDRYLQHRHSGVHSPNHVMEEPAFLDELGPVAGLRVLDLGCGDAAIGRTLLAAGCRSYLGIDGSTEMTRAANATLAGTSGRVDRMDIEQFSAPPHTFDLIISRLALHYVDDLDSVLSACRRSLSPSGRLLITVVHPVITSHEARQSTNEARTNWVVDDYFDTGARQRNWMGNTVTWYHRTVEDYVAALTRAQFAITALRECAPRHDRFDGDMAEYARRRRVPLFLLLAGSRA</sequence>
<dbReference type="STRING" id="568860.SAMN05421811_112214"/>
<accession>A0A1I0L5W8</accession>
<feature type="domain" description="Methyltransferase type 11" evidence="1">
    <location>
        <begin position="38"/>
        <end position="132"/>
    </location>
</feature>
<protein>
    <submittedName>
        <fullName evidence="2">Methyltransferase domain-containing protein</fullName>
    </submittedName>
</protein>
<evidence type="ECO:0000259" key="1">
    <source>
        <dbReference type="Pfam" id="PF08241"/>
    </source>
</evidence>
<reference evidence="2 3" key="1">
    <citation type="submission" date="2016-10" db="EMBL/GenBank/DDBJ databases">
        <authorList>
            <person name="de Groot N.N."/>
        </authorList>
    </citation>
    <scope>NUCLEOTIDE SEQUENCE [LARGE SCALE GENOMIC DNA]</scope>
    <source>
        <strain evidence="2 3">CGMCC 4.5598</strain>
    </source>
</reference>
<dbReference type="PANTHER" id="PTHR43861:SF1">
    <property type="entry name" value="TRANS-ACONITATE 2-METHYLTRANSFERASE"/>
    <property type="match status" value="1"/>
</dbReference>
<dbReference type="EMBL" id="FOHX01000012">
    <property type="protein sequence ID" value="SEU35221.1"/>
    <property type="molecule type" value="Genomic_DNA"/>
</dbReference>
<dbReference type="PANTHER" id="PTHR43861">
    <property type="entry name" value="TRANS-ACONITATE 2-METHYLTRANSFERASE-RELATED"/>
    <property type="match status" value="1"/>
</dbReference>
<dbReference type="Pfam" id="PF08241">
    <property type="entry name" value="Methyltransf_11"/>
    <property type="match status" value="1"/>
</dbReference>
<gene>
    <name evidence="2" type="ORF">SAMN05421811_112214</name>
</gene>
<dbReference type="SUPFAM" id="SSF53335">
    <property type="entry name" value="S-adenosyl-L-methionine-dependent methyltransferases"/>
    <property type="match status" value="1"/>
</dbReference>
<evidence type="ECO:0000313" key="3">
    <source>
        <dbReference type="Proteomes" id="UP000199361"/>
    </source>
</evidence>
<organism evidence="2 3">
    <name type="scientific">Nonomuraea wenchangensis</name>
    <dbReference type="NCBI Taxonomy" id="568860"/>
    <lineage>
        <taxon>Bacteria</taxon>
        <taxon>Bacillati</taxon>
        <taxon>Actinomycetota</taxon>
        <taxon>Actinomycetes</taxon>
        <taxon>Streptosporangiales</taxon>
        <taxon>Streptosporangiaceae</taxon>
        <taxon>Nonomuraea</taxon>
    </lineage>
</organism>